<keyword evidence="2" id="KW-0812">Transmembrane</keyword>
<sequence length="127" mass="12795">MSAPRPTPAPTTSSPATRSTPTTALTTGAIAGGSLLLGFAAAQVTGLRWAGAAVVLAGAVWCVLRERRRTAAWRIGAVLAIGVACFVAAHLLSDPLGPWVAVALVSLVLAGTTTALVRVPRNRTSAA</sequence>
<evidence type="ECO:0000256" key="1">
    <source>
        <dbReference type="SAM" id="MobiDB-lite"/>
    </source>
</evidence>
<comment type="caution">
    <text evidence="3">The sequence shown here is derived from an EMBL/GenBank/DDBJ whole genome shotgun (WGS) entry which is preliminary data.</text>
</comment>
<keyword evidence="5" id="KW-1185">Reference proteome</keyword>
<feature type="transmembrane region" description="Helical" evidence="2">
    <location>
        <begin position="21"/>
        <end position="41"/>
    </location>
</feature>
<dbReference type="EMBL" id="BSUM01000001">
    <property type="protein sequence ID" value="GMA33578.1"/>
    <property type="molecule type" value="Genomic_DNA"/>
</dbReference>
<feature type="transmembrane region" description="Helical" evidence="2">
    <location>
        <begin position="47"/>
        <end position="64"/>
    </location>
</feature>
<feature type="transmembrane region" description="Helical" evidence="2">
    <location>
        <begin position="71"/>
        <end position="92"/>
    </location>
</feature>
<dbReference type="EMBL" id="BSUM01000001">
    <property type="protein sequence ID" value="GMA30079.1"/>
    <property type="molecule type" value="Genomic_DNA"/>
</dbReference>
<keyword evidence="2" id="KW-0472">Membrane</keyword>
<evidence type="ECO:0000256" key="2">
    <source>
        <dbReference type="SAM" id="Phobius"/>
    </source>
</evidence>
<protein>
    <submittedName>
        <fullName evidence="3">Uncharacterized protein</fullName>
    </submittedName>
</protein>
<dbReference type="Proteomes" id="UP001157161">
    <property type="component" value="Unassembled WGS sequence"/>
</dbReference>
<dbReference type="AlphaFoldDB" id="A0AA37UKY9"/>
<proteinExistence type="predicted"/>
<evidence type="ECO:0000313" key="5">
    <source>
        <dbReference type="Proteomes" id="UP001157161"/>
    </source>
</evidence>
<feature type="compositionally biased region" description="Low complexity" evidence="1">
    <location>
        <begin position="10"/>
        <end position="22"/>
    </location>
</feature>
<feature type="transmembrane region" description="Helical" evidence="2">
    <location>
        <begin position="98"/>
        <end position="117"/>
    </location>
</feature>
<reference evidence="3" key="2">
    <citation type="submission" date="2023-02" db="EMBL/GenBank/DDBJ databases">
        <authorList>
            <person name="Sun Q."/>
            <person name="Mori K."/>
        </authorList>
    </citation>
    <scope>NUCLEOTIDE SEQUENCE</scope>
    <source>
        <strain evidence="3">NBRC 112290</strain>
    </source>
</reference>
<keyword evidence="2" id="KW-1133">Transmembrane helix</keyword>
<feature type="region of interest" description="Disordered" evidence="1">
    <location>
        <begin position="1"/>
        <end position="22"/>
    </location>
</feature>
<reference evidence="3" key="1">
    <citation type="journal article" date="2014" name="Int. J. Syst. Evol. Microbiol.">
        <title>Complete genome sequence of Corynebacterium casei LMG S-19264T (=DSM 44701T), isolated from a smear-ripened cheese.</title>
        <authorList>
            <consortium name="US DOE Joint Genome Institute (JGI-PGF)"/>
            <person name="Walter F."/>
            <person name="Albersmeier A."/>
            <person name="Kalinowski J."/>
            <person name="Ruckert C."/>
        </authorList>
    </citation>
    <scope>NUCLEOTIDE SEQUENCE</scope>
    <source>
        <strain evidence="3">NBRC 112290</strain>
    </source>
</reference>
<evidence type="ECO:0000313" key="4">
    <source>
        <dbReference type="EMBL" id="GMA33578.1"/>
    </source>
</evidence>
<evidence type="ECO:0000313" key="3">
    <source>
        <dbReference type="EMBL" id="GMA30079.1"/>
    </source>
</evidence>
<gene>
    <name evidence="3" type="ORF">GCM10025875_00710</name>
    <name evidence="4" type="ORF">GCM10025875_35700</name>
</gene>
<name>A0AA37UKY9_9MICO</name>
<accession>A0AA37UKY9</accession>
<dbReference type="RefSeq" id="WP_284248515.1">
    <property type="nucleotide sequence ID" value="NZ_BSUM01000001.1"/>
</dbReference>
<organism evidence="3 5">
    <name type="scientific">Litorihabitans aurantiacus</name>
    <dbReference type="NCBI Taxonomy" id="1930061"/>
    <lineage>
        <taxon>Bacteria</taxon>
        <taxon>Bacillati</taxon>
        <taxon>Actinomycetota</taxon>
        <taxon>Actinomycetes</taxon>
        <taxon>Micrococcales</taxon>
        <taxon>Beutenbergiaceae</taxon>
        <taxon>Litorihabitans</taxon>
    </lineage>
</organism>